<dbReference type="Proteomes" id="UP000308267">
    <property type="component" value="Unassembled WGS sequence"/>
</dbReference>
<protein>
    <submittedName>
        <fullName evidence="1">Uncharacterized protein</fullName>
    </submittedName>
</protein>
<name>A0A4S2MD93_OPIFE</name>
<dbReference type="AlphaFoldDB" id="A0A4S2MD93"/>
<reference evidence="1 2" key="1">
    <citation type="journal article" date="2019" name="BMC Genomics">
        <title>New insights from Opisthorchis felineus genome: update on genomics of the epidemiologically important liver flukes.</title>
        <authorList>
            <person name="Ershov N.I."/>
            <person name="Mordvinov V.A."/>
            <person name="Prokhortchouk E.B."/>
            <person name="Pakharukova M.Y."/>
            <person name="Gunbin K.V."/>
            <person name="Ustyantsev K."/>
            <person name="Genaev M.A."/>
            <person name="Blinov A.G."/>
            <person name="Mazur A."/>
            <person name="Boulygina E."/>
            <person name="Tsygankova S."/>
            <person name="Khrameeva E."/>
            <person name="Chekanov N."/>
            <person name="Fan G."/>
            <person name="Xiao A."/>
            <person name="Zhang H."/>
            <person name="Xu X."/>
            <person name="Yang H."/>
            <person name="Solovyev V."/>
            <person name="Lee S.M."/>
            <person name="Liu X."/>
            <person name="Afonnikov D.A."/>
            <person name="Skryabin K.G."/>
        </authorList>
    </citation>
    <scope>NUCLEOTIDE SEQUENCE [LARGE SCALE GENOMIC DNA]</scope>
    <source>
        <strain evidence="1">AK-0245</strain>
        <tissue evidence="1">Whole organism</tissue>
    </source>
</reference>
<evidence type="ECO:0000313" key="1">
    <source>
        <dbReference type="EMBL" id="TGZ74505.1"/>
    </source>
</evidence>
<gene>
    <name evidence="1" type="ORF">CRM22_000897</name>
</gene>
<proteinExistence type="predicted"/>
<sequence>MVVLMIMSSFFGHIFYCWQLSRSGDRTVLWPAERFHDHHIRQDRRIRFASRRWHPQVRRN</sequence>
<keyword evidence="2" id="KW-1185">Reference proteome</keyword>
<dbReference type="OrthoDB" id="9978460at2759"/>
<evidence type="ECO:0000313" key="2">
    <source>
        <dbReference type="Proteomes" id="UP000308267"/>
    </source>
</evidence>
<accession>A0A4S2MD93</accession>
<comment type="caution">
    <text evidence="1">The sequence shown here is derived from an EMBL/GenBank/DDBJ whole genome shotgun (WGS) entry which is preliminary data.</text>
</comment>
<organism evidence="1 2">
    <name type="scientific">Opisthorchis felineus</name>
    <dbReference type="NCBI Taxonomy" id="147828"/>
    <lineage>
        <taxon>Eukaryota</taxon>
        <taxon>Metazoa</taxon>
        <taxon>Spiralia</taxon>
        <taxon>Lophotrochozoa</taxon>
        <taxon>Platyhelminthes</taxon>
        <taxon>Trematoda</taxon>
        <taxon>Digenea</taxon>
        <taxon>Opisthorchiida</taxon>
        <taxon>Opisthorchiata</taxon>
        <taxon>Opisthorchiidae</taxon>
        <taxon>Opisthorchis</taxon>
    </lineage>
</organism>
<dbReference type="EMBL" id="SJOL01001744">
    <property type="protein sequence ID" value="TGZ74505.1"/>
    <property type="molecule type" value="Genomic_DNA"/>
</dbReference>